<name>A0A8H4R8H3_9HELO</name>
<comment type="caution">
    <text evidence="1">The sequence shown here is derived from an EMBL/GenBank/DDBJ whole genome shotgun (WGS) entry which is preliminary data.</text>
</comment>
<dbReference type="EMBL" id="JAAMPI010001346">
    <property type="protein sequence ID" value="KAF4625564.1"/>
    <property type="molecule type" value="Genomic_DNA"/>
</dbReference>
<gene>
    <name evidence="1" type="ORF">G7Y89_g12603</name>
</gene>
<reference evidence="1 2" key="1">
    <citation type="submission" date="2020-03" db="EMBL/GenBank/DDBJ databases">
        <title>Draft Genome Sequence of Cudoniella acicularis.</title>
        <authorList>
            <person name="Buettner E."/>
            <person name="Kellner H."/>
        </authorList>
    </citation>
    <scope>NUCLEOTIDE SEQUENCE [LARGE SCALE GENOMIC DNA]</scope>
    <source>
        <strain evidence="1 2">DSM 108380</strain>
    </source>
</reference>
<protein>
    <submittedName>
        <fullName evidence="1">Uncharacterized protein</fullName>
    </submittedName>
</protein>
<evidence type="ECO:0000313" key="2">
    <source>
        <dbReference type="Proteomes" id="UP000566819"/>
    </source>
</evidence>
<sequence>MREALHLNSSMTHNALKEAIIASTSTPDQRQISSTGLESLLHELNFFFIEQHYFIQPFVEEPWQPNATRHETLKCLLETFPNPPDLFKLFCEEGGTCGMLVFRRACAETKETKSAVKRLPPDFQRRLVRNVVQTPPTSFIQYMYTQK</sequence>
<proteinExistence type="predicted"/>
<evidence type="ECO:0000313" key="1">
    <source>
        <dbReference type="EMBL" id="KAF4625564.1"/>
    </source>
</evidence>
<dbReference type="Proteomes" id="UP000566819">
    <property type="component" value="Unassembled WGS sequence"/>
</dbReference>
<organism evidence="1 2">
    <name type="scientific">Cudoniella acicularis</name>
    <dbReference type="NCBI Taxonomy" id="354080"/>
    <lineage>
        <taxon>Eukaryota</taxon>
        <taxon>Fungi</taxon>
        <taxon>Dikarya</taxon>
        <taxon>Ascomycota</taxon>
        <taxon>Pezizomycotina</taxon>
        <taxon>Leotiomycetes</taxon>
        <taxon>Helotiales</taxon>
        <taxon>Tricladiaceae</taxon>
        <taxon>Cudoniella</taxon>
    </lineage>
</organism>
<dbReference type="AlphaFoldDB" id="A0A8H4R8H3"/>
<accession>A0A8H4R8H3</accession>
<keyword evidence="2" id="KW-1185">Reference proteome</keyword>